<sequence length="596" mass="65145">MADVIKMPRLSDTMEEGTVAQWLKQKGDKVEEGDILAEIETDKATMEFESFYEGTLLHIGVAEGDTAPVDQLLAIIGEEGEDISEILEKEGSAEEEDSDKEEKKEDKNTSEENKESEEDSEGEKKNSKKEKDSSKKTKKEAQDTSEDVEESEEDSGDNEIPEGVEVVKMPRLSDTMEEGTVATWLKQEGDQVEEGDILAEIETDKATMEFESFYEGTLLHIGVDEGETAAVDAILAVIGPEGTDVSAILEGSGADSKKSSKPKKDKSSKEKDSKDSKENKDESEESESSEIQHEDASGDRIFASPLAKKMASDKGIDLGTVEGSGENGRIVKKDIENYTPKKQEASAKAKSEKSASKEKSPVEAYMPAGEESFEEIKNSQMRKTIAKRLGESKFTAPHYYLTVEVNMENAMLSRKQINALPDTKVSYNDMVIKASAMALRKHPRVNSQWTGDTTKIAKHIHIGVAVAVDEGLVVPVLNFADQMSMTQIGGNVKELAGKARNKKLQPKEMEGSTFTVSNLGMFGITEFTSIINQPNSAILSVGAIVEKPVVKEGQIVVGNTMKVTLACDHRTVDGATGAKFLETLKRYLENPVTMLA</sequence>
<dbReference type="SUPFAM" id="SSF51230">
    <property type="entry name" value="Single hybrid motif"/>
    <property type="match status" value="2"/>
</dbReference>
<evidence type="ECO:0000259" key="11">
    <source>
        <dbReference type="PROSITE" id="PS51826"/>
    </source>
</evidence>
<dbReference type="InterPro" id="IPR001078">
    <property type="entry name" value="2-oxoacid_DH_actylTfrase"/>
</dbReference>
<dbReference type="PANTHER" id="PTHR23151:SF90">
    <property type="entry name" value="DIHYDROLIPOYLLYSINE-RESIDUE ACETYLTRANSFERASE COMPONENT OF PYRUVATE DEHYDROGENASE COMPLEX, MITOCHONDRIAL-RELATED"/>
    <property type="match status" value="1"/>
</dbReference>
<dbReference type="Gene3D" id="2.40.50.100">
    <property type="match status" value="2"/>
</dbReference>
<dbReference type="InterPro" id="IPR045257">
    <property type="entry name" value="E2/Pdx1"/>
</dbReference>
<feature type="compositionally biased region" description="Basic and acidic residues" evidence="9">
    <location>
        <begin position="265"/>
        <end position="280"/>
    </location>
</feature>
<keyword evidence="5 8" id="KW-0012">Acyltransferase</keyword>
<evidence type="ECO:0000256" key="1">
    <source>
        <dbReference type="ARBA" id="ARBA00007317"/>
    </source>
</evidence>
<dbReference type="InterPro" id="IPR011053">
    <property type="entry name" value="Single_hybrid_motif"/>
</dbReference>
<dbReference type="EC" id="2.3.1.12" evidence="8"/>
<dbReference type="Gene3D" id="3.30.559.10">
    <property type="entry name" value="Chloramphenicol acetyltransferase-like domain"/>
    <property type="match status" value="1"/>
</dbReference>
<feature type="compositionally biased region" description="Basic and acidic residues" evidence="9">
    <location>
        <begin position="122"/>
        <end position="142"/>
    </location>
</feature>
<evidence type="ECO:0000256" key="8">
    <source>
        <dbReference type="RuleBase" id="RU361137"/>
    </source>
</evidence>
<organism evidence="12 13">
    <name type="scientific">Mesonia ostreae</name>
    <dbReference type="NCBI Taxonomy" id="861110"/>
    <lineage>
        <taxon>Bacteria</taxon>
        <taxon>Pseudomonadati</taxon>
        <taxon>Bacteroidota</taxon>
        <taxon>Flavobacteriia</taxon>
        <taxon>Flavobacteriales</taxon>
        <taxon>Flavobacteriaceae</taxon>
        <taxon>Mesonia</taxon>
    </lineage>
</organism>
<keyword evidence="4 8" id="KW-0450">Lipoyl</keyword>
<name>A0ABU2KH20_9FLAO</name>
<dbReference type="InterPro" id="IPR004167">
    <property type="entry name" value="PSBD"/>
</dbReference>
<reference evidence="13" key="1">
    <citation type="submission" date="2023-07" db="EMBL/GenBank/DDBJ databases">
        <title>Isolating and identifying novel microbial strains from the Mariana Trench.</title>
        <authorList>
            <person name="Fu H."/>
        </authorList>
    </citation>
    <scope>NUCLEOTIDE SEQUENCE [LARGE SCALE GENOMIC DNA]</scope>
    <source>
        <strain evidence="13">T-y2</strain>
    </source>
</reference>
<dbReference type="EMBL" id="JAVRBG010000004">
    <property type="protein sequence ID" value="MDT0294011.1"/>
    <property type="molecule type" value="Genomic_DNA"/>
</dbReference>
<evidence type="ECO:0000256" key="5">
    <source>
        <dbReference type="ARBA" id="ARBA00023315"/>
    </source>
</evidence>
<dbReference type="CDD" id="cd06849">
    <property type="entry name" value="lipoyl_domain"/>
    <property type="match status" value="2"/>
</dbReference>
<evidence type="ECO:0000256" key="6">
    <source>
        <dbReference type="ARBA" id="ARBA00025211"/>
    </source>
</evidence>
<evidence type="ECO:0000256" key="9">
    <source>
        <dbReference type="SAM" id="MobiDB-lite"/>
    </source>
</evidence>
<dbReference type="InterPro" id="IPR036625">
    <property type="entry name" value="E3-bd_dom_sf"/>
</dbReference>
<protein>
    <recommendedName>
        <fullName evidence="8">Acetyltransferase component of pyruvate dehydrogenase complex</fullName>
        <ecNumber evidence="8">2.3.1.12</ecNumber>
    </recommendedName>
</protein>
<feature type="region of interest" description="Disordered" evidence="9">
    <location>
        <begin position="248"/>
        <end position="300"/>
    </location>
</feature>
<evidence type="ECO:0000256" key="7">
    <source>
        <dbReference type="ARBA" id="ARBA00048370"/>
    </source>
</evidence>
<feature type="compositionally biased region" description="Acidic residues" evidence="9">
    <location>
        <begin position="143"/>
        <end position="162"/>
    </location>
</feature>
<evidence type="ECO:0000256" key="3">
    <source>
        <dbReference type="ARBA" id="ARBA00022679"/>
    </source>
</evidence>
<comment type="cofactor">
    <cofactor evidence="8">
        <name>(R)-lipoate</name>
        <dbReference type="ChEBI" id="CHEBI:83088"/>
    </cofactor>
    <text evidence="8">Binds 2 lipoyl cofactors covalently.</text>
</comment>
<comment type="caution">
    <text evidence="12">The sequence shown here is derived from an EMBL/GenBank/DDBJ whole genome shotgun (WGS) entry which is preliminary data.</text>
</comment>
<proteinExistence type="inferred from homology"/>
<dbReference type="InterPro" id="IPR000089">
    <property type="entry name" value="Biotin_lipoyl"/>
</dbReference>
<dbReference type="Pfam" id="PF00364">
    <property type="entry name" value="Biotin_lipoyl"/>
    <property type="match status" value="2"/>
</dbReference>
<dbReference type="SUPFAM" id="SSF47005">
    <property type="entry name" value="Peripheral subunit-binding domain of 2-oxo acid dehydrogenase complex"/>
    <property type="match status" value="1"/>
</dbReference>
<gene>
    <name evidence="12" type="ORF">RLT85_05130</name>
</gene>
<evidence type="ECO:0000313" key="13">
    <source>
        <dbReference type="Proteomes" id="UP001182991"/>
    </source>
</evidence>
<dbReference type="Pfam" id="PF00198">
    <property type="entry name" value="2-oxoacid_dh"/>
    <property type="match status" value="1"/>
</dbReference>
<dbReference type="InterPro" id="IPR003016">
    <property type="entry name" value="2-oxoA_DH_lipoyl-BS"/>
</dbReference>
<dbReference type="Proteomes" id="UP001182991">
    <property type="component" value="Unassembled WGS sequence"/>
</dbReference>
<dbReference type="InterPro" id="IPR023213">
    <property type="entry name" value="CAT-like_dom_sf"/>
</dbReference>
<feature type="domain" description="Lipoyl-binding" evidence="10">
    <location>
        <begin position="2"/>
        <end position="77"/>
    </location>
</feature>
<feature type="region of interest" description="Disordered" evidence="9">
    <location>
        <begin position="331"/>
        <end position="364"/>
    </location>
</feature>
<dbReference type="SUPFAM" id="SSF52777">
    <property type="entry name" value="CoA-dependent acyltransferases"/>
    <property type="match status" value="1"/>
</dbReference>
<dbReference type="PANTHER" id="PTHR23151">
    <property type="entry name" value="DIHYDROLIPOAMIDE ACETYL/SUCCINYL-TRANSFERASE-RELATED"/>
    <property type="match status" value="1"/>
</dbReference>
<dbReference type="PROSITE" id="PS51826">
    <property type="entry name" value="PSBD"/>
    <property type="match status" value="1"/>
</dbReference>
<evidence type="ECO:0000256" key="4">
    <source>
        <dbReference type="ARBA" id="ARBA00022823"/>
    </source>
</evidence>
<evidence type="ECO:0000256" key="2">
    <source>
        <dbReference type="ARBA" id="ARBA00011484"/>
    </source>
</evidence>
<dbReference type="Gene3D" id="4.10.320.10">
    <property type="entry name" value="E3-binding domain"/>
    <property type="match status" value="1"/>
</dbReference>
<feature type="region of interest" description="Disordered" evidence="9">
    <location>
        <begin position="89"/>
        <end position="167"/>
    </location>
</feature>
<comment type="catalytic activity">
    <reaction evidence="7 8">
        <text>N(6)-[(R)-dihydrolipoyl]-L-lysyl-[protein] + acetyl-CoA = N(6)-[(R)-S(8)-acetyldihydrolipoyl]-L-lysyl-[protein] + CoA</text>
        <dbReference type="Rhea" id="RHEA:17017"/>
        <dbReference type="Rhea" id="RHEA-COMP:10475"/>
        <dbReference type="Rhea" id="RHEA-COMP:10478"/>
        <dbReference type="ChEBI" id="CHEBI:57287"/>
        <dbReference type="ChEBI" id="CHEBI:57288"/>
        <dbReference type="ChEBI" id="CHEBI:83100"/>
        <dbReference type="ChEBI" id="CHEBI:83111"/>
        <dbReference type="EC" id="2.3.1.12"/>
    </reaction>
</comment>
<comment type="subunit">
    <text evidence="2">Forms a 24-polypeptide structural core with octahedral symmetry.</text>
</comment>
<dbReference type="GO" id="GO:0004742">
    <property type="term" value="F:dihydrolipoyllysine-residue acetyltransferase activity"/>
    <property type="evidence" value="ECO:0007669"/>
    <property type="project" value="UniProtKB-EC"/>
</dbReference>
<feature type="domain" description="Lipoyl-binding" evidence="10">
    <location>
        <begin position="164"/>
        <end position="239"/>
    </location>
</feature>
<keyword evidence="13" id="KW-1185">Reference proteome</keyword>
<dbReference type="RefSeq" id="WP_311400966.1">
    <property type="nucleotide sequence ID" value="NZ_JAVRBG010000004.1"/>
</dbReference>
<feature type="domain" description="Peripheral subunit-binding (PSBD)" evidence="11">
    <location>
        <begin position="302"/>
        <end position="339"/>
    </location>
</feature>
<comment type="similarity">
    <text evidence="1 8">Belongs to the 2-oxoacid dehydrogenase family.</text>
</comment>
<evidence type="ECO:0000259" key="10">
    <source>
        <dbReference type="PROSITE" id="PS50968"/>
    </source>
</evidence>
<dbReference type="NCBIfam" id="TIGR01349">
    <property type="entry name" value="PDHac_trf_mito"/>
    <property type="match status" value="1"/>
</dbReference>
<evidence type="ECO:0000313" key="12">
    <source>
        <dbReference type="EMBL" id="MDT0294011.1"/>
    </source>
</evidence>
<dbReference type="InterPro" id="IPR006257">
    <property type="entry name" value="LAT1"/>
</dbReference>
<dbReference type="Pfam" id="PF02817">
    <property type="entry name" value="E3_binding"/>
    <property type="match status" value="1"/>
</dbReference>
<feature type="compositionally biased region" description="Basic and acidic residues" evidence="9">
    <location>
        <begin position="331"/>
        <end position="361"/>
    </location>
</feature>
<comment type="function">
    <text evidence="6">The pyruvate dehydrogenase complex catalyzes the overall conversion of pyruvate to acetyl-CoA and CO(2). It contains multiple copies of three enzymatic components: pyruvate dehydrogenase (E1), dihydrolipoamide acetyltransferase (E2) and lipoamide dehydrogenase (E3).</text>
</comment>
<dbReference type="PROSITE" id="PS00189">
    <property type="entry name" value="LIPOYL"/>
    <property type="match status" value="2"/>
</dbReference>
<keyword evidence="12" id="KW-0670">Pyruvate</keyword>
<accession>A0ABU2KH20</accession>
<keyword evidence="3 8" id="KW-0808">Transferase</keyword>
<feature type="compositionally biased region" description="Basic and acidic residues" evidence="9">
    <location>
        <begin position="100"/>
        <end position="113"/>
    </location>
</feature>
<dbReference type="PROSITE" id="PS50968">
    <property type="entry name" value="BIOTINYL_LIPOYL"/>
    <property type="match status" value="2"/>
</dbReference>